<dbReference type="Gene3D" id="1.10.630.10">
    <property type="entry name" value="Cytochrome P450"/>
    <property type="match status" value="1"/>
</dbReference>
<keyword evidence="5" id="KW-1133">Transmembrane helix</keyword>
<name>A0AA38ZPG7_VITRO</name>
<dbReference type="EMBL" id="JARBHA010000009">
    <property type="protein sequence ID" value="KAJ9692886.1"/>
    <property type="molecule type" value="Genomic_DNA"/>
</dbReference>
<evidence type="ECO:0000256" key="9">
    <source>
        <dbReference type="ARBA" id="ARBA00023136"/>
    </source>
</evidence>
<dbReference type="PANTHER" id="PTHR47947:SF1">
    <property type="entry name" value="CYTOCHROME P450 82E3"/>
    <property type="match status" value="1"/>
</dbReference>
<sequence>MIRLGVHHALVVSICEAFKECFTTNDKAFASHPSSNTGKLLGYNYAGFGYTPYGALWQEMCKLSMIEILSAHCLDALKQLEVSELDLSIKDLYSLGKSNKWVHPIKIVMSEWFQHLSFNIVLKMIVGKRYFDHSSHGNEEARQAIATIQNLLSL</sequence>
<protein>
    <submittedName>
        <fullName evidence="10">Uncharacterized protein</fullName>
    </submittedName>
</protein>
<keyword evidence="7" id="KW-0408">Iron</keyword>
<keyword evidence="11" id="KW-1185">Reference proteome</keyword>
<reference evidence="10 11" key="1">
    <citation type="journal article" date="2023" name="BMC Biotechnol.">
        <title>Vitis rotundifolia cv Carlos genome sequencing.</title>
        <authorList>
            <person name="Huff M."/>
            <person name="Hulse-Kemp A."/>
            <person name="Scheffler B."/>
            <person name="Youngblood R."/>
            <person name="Simpson S."/>
            <person name="Babiker E."/>
            <person name="Staton M."/>
        </authorList>
    </citation>
    <scope>NUCLEOTIDE SEQUENCE [LARGE SCALE GENOMIC DNA]</scope>
    <source>
        <tissue evidence="10">Leaf</tissue>
    </source>
</reference>
<gene>
    <name evidence="10" type="ORF">PVL29_011810</name>
</gene>
<evidence type="ECO:0000256" key="4">
    <source>
        <dbReference type="ARBA" id="ARBA00022723"/>
    </source>
</evidence>
<dbReference type="GO" id="GO:0016705">
    <property type="term" value="F:oxidoreductase activity, acting on paired donors, with incorporation or reduction of molecular oxygen"/>
    <property type="evidence" value="ECO:0007669"/>
    <property type="project" value="InterPro"/>
</dbReference>
<keyword evidence="2" id="KW-0349">Heme</keyword>
<evidence type="ECO:0000256" key="1">
    <source>
        <dbReference type="ARBA" id="ARBA00004167"/>
    </source>
</evidence>
<evidence type="ECO:0000256" key="5">
    <source>
        <dbReference type="ARBA" id="ARBA00022989"/>
    </source>
</evidence>
<dbReference type="GO" id="GO:0016020">
    <property type="term" value="C:membrane"/>
    <property type="evidence" value="ECO:0007669"/>
    <property type="project" value="UniProtKB-SubCell"/>
</dbReference>
<evidence type="ECO:0000256" key="7">
    <source>
        <dbReference type="ARBA" id="ARBA00023004"/>
    </source>
</evidence>
<dbReference type="GO" id="GO:0005506">
    <property type="term" value="F:iron ion binding"/>
    <property type="evidence" value="ECO:0007669"/>
    <property type="project" value="InterPro"/>
</dbReference>
<dbReference type="InterPro" id="IPR001128">
    <property type="entry name" value="Cyt_P450"/>
</dbReference>
<proteinExistence type="predicted"/>
<dbReference type="Pfam" id="PF00067">
    <property type="entry name" value="p450"/>
    <property type="match status" value="1"/>
</dbReference>
<keyword evidence="8" id="KW-0503">Monooxygenase</keyword>
<accession>A0AA38ZPG7</accession>
<keyword evidence="4" id="KW-0479">Metal-binding</keyword>
<comment type="subcellular location">
    <subcellularLocation>
        <location evidence="1">Membrane</location>
        <topology evidence="1">Single-pass membrane protein</topology>
    </subcellularLocation>
</comment>
<keyword evidence="9" id="KW-0472">Membrane</keyword>
<dbReference type="InterPro" id="IPR036396">
    <property type="entry name" value="Cyt_P450_sf"/>
</dbReference>
<evidence type="ECO:0000256" key="3">
    <source>
        <dbReference type="ARBA" id="ARBA00022692"/>
    </source>
</evidence>
<organism evidence="10 11">
    <name type="scientific">Vitis rotundifolia</name>
    <name type="common">Muscadine grape</name>
    <dbReference type="NCBI Taxonomy" id="103349"/>
    <lineage>
        <taxon>Eukaryota</taxon>
        <taxon>Viridiplantae</taxon>
        <taxon>Streptophyta</taxon>
        <taxon>Embryophyta</taxon>
        <taxon>Tracheophyta</taxon>
        <taxon>Spermatophyta</taxon>
        <taxon>Magnoliopsida</taxon>
        <taxon>eudicotyledons</taxon>
        <taxon>Gunneridae</taxon>
        <taxon>Pentapetalae</taxon>
        <taxon>rosids</taxon>
        <taxon>Vitales</taxon>
        <taxon>Vitaceae</taxon>
        <taxon>Viteae</taxon>
        <taxon>Vitis</taxon>
    </lineage>
</organism>
<comment type="caution">
    <text evidence="10">The sequence shown here is derived from an EMBL/GenBank/DDBJ whole genome shotgun (WGS) entry which is preliminary data.</text>
</comment>
<evidence type="ECO:0000313" key="11">
    <source>
        <dbReference type="Proteomes" id="UP001168098"/>
    </source>
</evidence>
<dbReference type="PANTHER" id="PTHR47947">
    <property type="entry name" value="CYTOCHROME P450 82C3-RELATED"/>
    <property type="match status" value="1"/>
</dbReference>
<evidence type="ECO:0000313" key="10">
    <source>
        <dbReference type="EMBL" id="KAJ9692886.1"/>
    </source>
</evidence>
<evidence type="ECO:0000256" key="2">
    <source>
        <dbReference type="ARBA" id="ARBA00022617"/>
    </source>
</evidence>
<keyword evidence="3" id="KW-0812">Transmembrane</keyword>
<dbReference type="GO" id="GO:0004497">
    <property type="term" value="F:monooxygenase activity"/>
    <property type="evidence" value="ECO:0007669"/>
    <property type="project" value="UniProtKB-KW"/>
</dbReference>
<dbReference type="SUPFAM" id="SSF48264">
    <property type="entry name" value="Cytochrome P450"/>
    <property type="match status" value="1"/>
</dbReference>
<dbReference type="AlphaFoldDB" id="A0AA38ZPG7"/>
<dbReference type="GO" id="GO:0020037">
    <property type="term" value="F:heme binding"/>
    <property type="evidence" value="ECO:0007669"/>
    <property type="project" value="InterPro"/>
</dbReference>
<keyword evidence="6" id="KW-0560">Oxidoreductase</keyword>
<dbReference type="Proteomes" id="UP001168098">
    <property type="component" value="Unassembled WGS sequence"/>
</dbReference>
<evidence type="ECO:0000256" key="8">
    <source>
        <dbReference type="ARBA" id="ARBA00023033"/>
    </source>
</evidence>
<evidence type="ECO:0000256" key="6">
    <source>
        <dbReference type="ARBA" id="ARBA00023002"/>
    </source>
</evidence>
<dbReference type="InterPro" id="IPR050651">
    <property type="entry name" value="Plant_Cytochrome_P450_Monoox"/>
</dbReference>